<accession>B1VAS7</accession>
<keyword evidence="1" id="KW-0680">Restriction system</keyword>
<dbReference type="GO" id="GO:0003677">
    <property type="term" value="F:DNA binding"/>
    <property type="evidence" value="ECO:0007669"/>
    <property type="project" value="UniProtKB-KW"/>
</dbReference>
<dbReference type="InterPro" id="IPR044946">
    <property type="entry name" value="Restrct_endonuc_typeI_TRD_sf"/>
</dbReference>
<dbReference type="Proteomes" id="UP000008323">
    <property type="component" value="Chromosome"/>
</dbReference>
<evidence type="ECO:0000313" key="3">
    <source>
        <dbReference type="EMBL" id="CAM12050.1"/>
    </source>
</evidence>
<keyword evidence="2" id="KW-0238">DNA-binding</keyword>
<dbReference type="AlphaFoldDB" id="B1VAS7"/>
<dbReference type="KEGG" id="pal:PA0716"/>
<reference evidence="3 4" key="1">
    <citation type="journal article" date="2008" name="J. Bacteriol.">
        <title>Comparative genome analysis of 'Candidatus Phytoplasma australiense' (subgroup tuf-Australia I; rp-A) and 'Ca. Phytoplasma asteris' strains OY-M and AY-WB.</title>
        <authorList>
            <person name="Tran-Nguyen L.T."/>
            <person name="Kube M."/>
            <person name="Schneider B."/>
            <person name="Reinhardt R."/>
            <person name="Gibb K.S."/>
        </authorList>
    </citation>
    <scope>NUCLEOTIDE SEQUENCE [LARGE SCALE GENOMIC DNA]</scope>
</reference>
<name>B1VAS7_PHYAS</name>
<sequence>MILQKKKFKKIIASKNNVGYKIVFPNDLAVYPQNLDRGTICFNLSNKKVLISPSYKIYKINTDKISCLYLHYLVRNDNSILIYDSIINKGNSCGRVCSDMKSFLNLEFFFPSLKEQNKIAFFVFVR</sequence>
<dbReference type="eggNOG" id="COG0732">
    <property type="taxonomic scope" value="Bacteria"/>
</dbReference>
<dbReference type="EMBL" id="AM422018">
    <property type="protein sequence ID" value="CAM12050.1"/>
    <property type="molecule type" value="Genomic_DNA"/>
</dbReference>
<dbReference type="GO" id="GO:0009307">
    <property type="term" value="P:DNA restriction-modification system"/>
    <property type="evidence" value="ECO:0007669"/>
    <property type="project" value="UniProtKB-KW"/>
</dbReference>
<evidence type="ECO:0000256" key="2">
    <source>
        <dbReference type="ARBA" id="ARBA00023125"/>
    </source>
</evidence>
<evidence type="ECO:0000256" key="1">
    <source>
        <dbReference type="ARBA" id="ARBA00022747"/>
    </source>
</evidence>
<protein>
    <submittedName>
        <fullName evidence="3">Uncharacterized protein</fullName>
    </submittedName>
</protein>
<dbReference type="Gene3D" id="3.90.220.20">
    <property type="entry name" value="DNA methylase specificity domains"/>
    <property type="match status" value="1"/>
</dbReference>
<proteinExistence type="predicted"/>
<organism evidence="3 4">
    <name type="scientific">Phytoplasma australiense</name>
    <dbReference type="NCBI Taxonomy" id="59748"/>
    <lineage>
        <taxon>Bacteria</taxon>
        <taxon>Bacillati</taxon>
        <taxon>Mycoplasmatota</taxon>
        <taxon>Mollicutes</taxon>
        <taxon>Acholeplasmatales</taxon>
        <taxon>Acholeplasmataceae</taxon>
        <taxon>Candidatus Phytoplasma</taxon>
        <taxon>16SrXII (Stolbur group)</taxon>
    </lineage>
</organism>
<evidence type="ECO:0000313" key="4">
    <source>
        <dbReference type="Proteomes" id="UP000008323"/>
    </source>
</evidence>
<gene>
    <name evidence="3" type="ordered locus">PA0716</name>
</gene>
<dbReference type="SUPFAM" id="SSF116734">
    <property type="entry name" value="DNA methylase specificity domain"/>
    <property type="match status" value="1"/>
</dbReference>